<reference evidence="1 2" key="1">
    <citation type="submission" date="2023-08" db="EMBL/GenBank/DDBJ databases">
        <title>A Necator americanus chromosomal reference genome.</title>
        <authorList>
            <person name="Ilik V."/>
            <person name="Petrzelkova K.J."/>
            <person name="Pardy F."/>
            <person name="Fuh T."/>
            <person name="Niatou-Singa F.S."/>
            <person name="Gouil Q."/>
            <person name="Baker L."/>
            <person name="Ritchie M.E."/>
            <person name="Jex A.R."/>
            <person name="Gazzola D."/>
            <person name="Li H."/>
            <person name="Toshio Fujiwara R."/>
            <person name="Zhan B."/>
            <person name="Aroian R.V."/>
            <person name="Pafco B."/>
            <person name="Schwarz E.M."/>
        </authorList>
    </citation>
    <scope>NUCLEOTIDE SEQUENCE [LARGE SCALE GENOMIC DNA]</scope>
    <source>
        <strain evidence="1 2">Aroian</strain>
        <tissue evidence="1">Whole animal</tissue>
    </source>
</reference>
<keyword evidence="2" id="KW-1185">Reference proteome</keyword>
<name>A0ABR1BY90_NECAM</name>
<dbReference type="Proteomes" id="UP001303046">
    <property type="component" value="Unassembled WGS sequence"/>
</dbReference>
<accession>A0ABR1BY90</accession>
<sequence length="173" mass="19272">MDNESAYGAEDCRFESCRGRELFAPRLLVCQSPLVCHEIQNSTVGRVAQWITRLPTEQKIAGSNPAVVENFRSTPFGLLITVGVPRYPSTVGRVAQWITRLPTEQKIAGSNPAVVENFSLHAFWSANHRWSATISIHSRPRGAMDNASAYGAEDCRFESCRGRELFAPRLFVC</sequence>
<dbReference type="EMBL" id="JAVFWL010000001">
    <property type="protein sequence ID" value="KAK6731263.1"/>
    <property type="molecule type" value="Genomic_DNA"/>
</dbReference>
<evidence type="ECO:0000313" key="1">
    <source>
        <dbReference type="EMBL" id="KAK6731263.1"/>
    </source>
</evidence>
<proteinExistence type="predicted"/>
<evidence type="ECO:0000313" key="2">
    <source>
        <dbReference type="Proteomes" id="UP001303046"/>
    </source>
</evidence>
<comment type="caution">
    <text evidence="1">The sequence shown here is derived from an EMBL/GenBank/DDBJ whole genome shotgun (WGS) entry which is preliminary data.</text>
</comment>
<protein>
    <submittedName>
        <fullName evidence="1">Uncharacterized protein</fullName>
    </submittedName>
</protein>
<gene>
    <name evidence="1" type="primary">Necator_chrI.g3752</name>
    <name evidence="1" type="ORF">RB195_007623</name>
</gene>
<organism evidence="1 2">
    <name type="scientific">Necator americanus</name>
    <name type="common">Human hookworm</name>
    <dbReference type="NCBI Taxonomy" id="51031"/>
    <lineage>
        <taxon>Eukaryota</taxon>
        <taxon>Metazoa</taxon>
        <taxon>Ecdysozoa</taxon>
        <taxon>Nematoda</taxon>
        <taxon>Chromadorea</taxon>
        <taxon>Rhabditida</taxon>
        <taxon>Rhabditina</taxon>
        <taxon>Rhabditomorpha</taxon>
        <taxon>Strongyloidea</taxon>
        <taxon>Ancylostomatidae</taxon>
        <taxon>Bunostominae</taxon>
        <taxon>Necator</taxon>
    </lineage>
</organism>